<dbReference type="OMA" id="EHIPAEC"/>
<dbReference type="STRING" id="4565.A0A3B6JGK7"/>
<feature type="signal peptide" evidence="4">
    <location>
        <begin position="1"/>
        <end position="22"/>
    </location>
</feature>
<feature type="domain" description="Bifunctional inhibitor/plant lipid transfer protein/seed storage helical" evidence="5">
    <location>
        <begin position="42"/>
        <end position="136"/>
    </location>
</feature>
<keyword evidence="3" id="KW-0964">Secreted</keyword>
<dbReference type="Gramene" id="TraesCAD_scaffold_046040_01G000200.1">
    <property type="protein sequence ID" value="TraesCAD_scaffold_046040_01G000200.1"/>
    <property type="gene ID" value="TraesCAD_scaffold_046040_01G000200"/>
</dbReference>
<proteinExistence type="inferred from homology"/>
<gene>
    <name evidence="6" type="primary">LOC123096630</name>
</gene>
<dbReference type="Gramene" id="TraesJUL4D03G02450850.1">
    <property type="protein sequence ID" value="TraesJUL4D03G02450850.1.CDS1"/>
    <property type="gene ID" value="TraesJUL4D03G02450850"/>
</dbReference>
<evidence type="ECO:0000256" key="1">
    <source>
        <dbReference type="ARBA" id="ARBA00004613"/>
    </source>
</evidence>
<dbReference type="Gramene" id="TraesCLE_scaffold_030279_01G000200.1">
    <property type="protein sequence ID" value="TraesCLE_scaffold_030279_01G000200.1"/>
    <property type="gene ID" value="TraesCLE_scaffold_030279_01G000200"/>
</dbReference>
<dbReference type="SUPFAM" id="SSF47699">
    <property type="entry name" value="Bifunctional inhibitor/lipid-transfer protein/seed storage 2S albumin"/>
    <property type="match status" value="1"/>
</dbReference>
<organism evidence="6">
    <name type="scientific">Triticum aestivum</name>
    <name type="common">Wheat</name>
    <dbReference type="NCBI Taxonomy" id="4565"/>
    <lineage>
        <taxon>Eukaryota</taxon>
        <taxon>Viridiplantae</taxon>
        <taxon>Streptophyta</taxon>
        <taxon>Embryophyta</taxon>
        <taxon>Tracheophyta</taxon>
        <taxon>Spermatophyta</taxon>
        <taxon>Magnoliopsida</taxon>
        <taxon>Liliopsida</taxon>
        <taxon>Poales</taxon>
        <taxon>Poaceae</taxon>
        <taxon>BOP clade</taxon>
        <taxon>Pooideae</taxon>
        <taxon>Triticodae</taxon>
        <taxon>Triticeae</taxon>
        <taxon>Triticinae</taxon>
        <taxon>Triticum</taxon>
    </lineage>
</organism>
<dbReference type="Gene3D" id="1.10.110.10">
    <property type="entry name" value="Plant lipid-transfer and hydrophobic proteins"/>
    <property type="match status" value="1"/>
</dbReference>
<dbReference type="Gramene" id="TraesARI4D03G02470620.1">
    <property type="protein sequence ID" value="TraesARI4D03G02470620.1.CDS1"/>
    <property type="gene ID" value="TraesARI4D03G02470620"/>
</dbReference>
<dbReference type="Gramene" id="TraesPARA_EIv1.0_1420710.1">
    <property type="protein sequence ID" value="TraesPARA_EIv1.0_1420710.1.CDS1"/>
    <property type="gene ID" value="TraesPARA_EIv1.0_1420710"/>
</dbReference>
<dbReference type="SMR" id="A0A3B6JGK7"/>
<dbReference type="Gramene" id="TraesLDM4D03G02434020.1">
    <property type="protein sequence ID" value="TraesLDM4D03G02434020.1.CDS1"/>
    <property type="gene ID" value="TraesLDM4D03G02434020"/>
</dbReference>
<keyword evidence="7" id="KW-1185">Reference proteome</keyword>
<dbReference type="PANTHER" id="PTHR34481:SF15">
    <property type="entry name" value="TRYPSIN_ALPHA-AMYLASE INHIBITOR CMX1_CMX3"/>
    <property type="match status" value="1"/>
</dbReference>
<dbReference type="CDD" id="cd00261">
    <property type="entry name" value="AAI_SS"/>
    <property type="match status" value="1"/>
</dbReference>
<dbReference type="Gramene" id="TraesJAG4D03G02429400.1">
    <property type="protein sequence ID" value="TraesJAG4D03G02429400.1.CDS1"/>
    <property type="gene ID" value="TraesJAG4D03G02429400"/>
</dbReference>
<evidence type="ECO:0000259" key="5">
    <source>
        <dbReference type="SMART" id="SM00499"/>
    </source>
</evidence>
<dbReference type="Proteomes" id="UP000019116">
    <property type="component" value="Chromosome 4D"/>
</dbReference>
<reference evidence="6" key="1">
    <citation type="submission" date="2018-08" db="EMBL/GenBank/DDBJ databases">
        <authorList>
            <person name="Rossello M."/>
        </authorList>
    </citation>
    <scope>NUCLEOTIDE SEQUENCE [LARGE SCALE GENOMIC DNA]</scope>
    <source>
        <strain evidence="6">cv. Chinese Spring</strain>
    </source>
</reference>
<dbReference type="Gramene" id="TraesROB_scaffold_060420_01G000200.1">
    <property type="protein sequence ID" value="TraesROB_scaffold_060420_01G000200.1"/>
    <property type="gene ID" value="TraesROB_scaffold_060420_01G000200"/>
</dbReference>
<dbReference type="Gramene" id="TraesWEE_scaffold_041734_01G000200.1">
    <property type="protein sequence ID" value="TraesWEE_scaffold_041734_01G000200.1"/>
    <property type="gene ID" value="TraesWEE_scaffold_041734_01G000200"/>
</dbReference>
<dbReference type="KEGG" id="taes:123096630"/>
<dbReference type="OrthoDB" id="10286102at2759"/>
<dbReference type="Gramene" id="TraesRN4D0100128500.1">
    <property type="protein sequence ID" value="TraesRN4D0100128500.1"/>
    <property type="gene ID" value="TraesRN4D0100128500"/>
</dbReference>
<evidence type="ECO:0000256" key="2">
    <source>
        <dbReference type="ARBA" id="ARBA00007107"/>
    </source>
</evidence>
<comment type="similarity">
    <text evidence="2">Belongs to the protease inhibitor I6 (cereal trypsin/alpha-amylase inhibitor) family.</text>
</comment>
<keyword evidence="4" id="KW-0732">Signal</keyword>
<dbReference type="GeneID" id="123096630"/>
<dbReference type="PRINTS" id="PR00808">
    <property type="entry name" value="AMLASEINHBTR"/>
</dbReference>
<dbReference type="Gramene" id="TraesNOR4D03G02449900.1">
    <property type="protein sequence ID" value="TraesNOR4D03G02449900.1.CDS1"/>
    <property type="gene ID" value="TraesNOR4D03G02449900"/>
</dbReference>
<dbReference type="Gramene" id="TraesCS4D02G065800.1">
    <property type="protein sequence ID" value="TraesCS4D02G065800.1.cds1"/>
    <property type="gene ID" value="TraesCS4D02G065800"/>
</dbReference>
<protein>
    <recommendedName>
        <fullName evidence="5">Bifunctional inhibitor/plant lipid transfer protein/seed storage helical domain-containing protein</fullName>
    </recommendedName>
</protein>
<dbReference type="Gramene" id="TraesCS4D03G0123400.1">
    <property type="protein sequence ID" value="TraesCS4D03G0123400.1.CDS1"/>
    <property type="gene ID" value="TraesCS4D03G0123400"/>
</dbReference>
<feature type="chain" id="PRO_5043175979" description="Bifunctional inhibitor/plant lipid transfer protein/seed storage helical domain-containing protein" evidence="4">
    <location>
        <begin position="23"/>
        <end position="145"/>
    </location>
</feature>
<dbReference type="InterPro" id="IPR006106">
    <property type="entry name" value="Allergen/soft/tryp_amyl_inhib"/>
</dbReference>
<dbReference type="Gramene" id="TraesMAC4D03G02430270.1">
    <property type="protein sequence ID" value="TraesMAC4D03G02430270.1.CDS1"/>
    <property type="gene ID" value="TraesMAC4D03G02430270"/>
</dbReference>
<name>A0A3B6JGK7_WHEAT</name>
<dbReference type="InterPro" id="IPR036312">
    <property type="entry name" value="Bifun_inhib/LTP/seed_sf"/>
</dbReference>
<dbReference type="Gramene" id="TraesSYM4D03G02459110.1">
    <property type="protein sequence ID" value="TraesSYM4D03G02459110.1.CDS1"/>
    <property type="gene ID" value="TraesSYM4D03G02459110"/>
</dbReference>
<dbReference type="PANTHER" id="PTHR34481">
    <property type="entry name" value="TRYPSIN/FACTOR XIIA INHIBITOR-RELATED"/>
    <property type="match status" value="1"/>
</dbReference>
<dbReference type="EnsemblPlants" id="TraesCS4D02G065800.1">
    <property type="protein sequence ID" value="TraesCS4D02G065800.1.cds1"/>
    <property type="gene ID" value="TraesCS4D02G065800"/>
</dbReference>
<dbReference type="GO" id="GO:0004867">
    <property type="term" value="F:serine-type endopeptidase inhibitor activity"/>
    <property type="evidence" value="ECO:0007669"/>
    <property type="project" value="InterPro"/>
</dbReference>
<sequence length="145" mass="16008">MAFKYQLILWAALVIVLAAASASVQQACIPGQQITYDSLHACSDYVVRQTCGFEPYYVSVETMKKRCCEQLSGVSSYCRCEVVRILMEGIVNKRGEVVGSLLQDWPRCKSLTREYIAGIVGRGECNLETILGRPECPTAYLGAVV</sequence>
<dbReference type="Pfam" id="PF00234">
    <property type="entry name" value="Tryp_alpha_amyl"/>
    <property type="match status" value="1"/>
</dbReference>
<accession>A0A3B6JGK7</accession>
<dbReference type="Gramene" id="TraesKAR4D01G0031600.1">
    <property type="protein sequence ID" value="cds.TraesKAR4D01G0031600.1"/>
    <property type="gene ID" value="TraesKAR4D01G0031600"/>
</dbReference>
<dbReference type="RefSeq" id="XP_044374326.1">
    <property type="nucleotide sequence ID" value="XM_044518391.1"/>
</dbReference>
<evidence type="ECO:0000256" key="4">
    <source>
        <dbReference type="SAM" id="SignalP"/>
    </source>
</evidence>
<dbReference type="Gramene" id="TraesSTA4D03G02427200.1">
    <property type="protein sequence ID" value="TraesSTA4D03G02427200.1.CDS1"/>
    <property type="gene ID" value="TraesSTA4D03G02427200"/>
</dbReference>
<dbReference type="InterPro" id="IPR016140">
    <property type="entry name" value="Bifunc_inhib/LTP/seed_store"/>
</dbReference>
<dbReference type="AlphaFoldDB" id="A0A3B6JGK7"/>
<evidence type="ECO:0000313" key="7">
    <source>
        <dbReference type="Proteomes" id="UP000019116"/>
    </source>
</evidence>
<evidence type="ECO:0000256" key="3">
    <source>
        <dbReference type="ARBA" id="ARBA00022525"/>
    </source>
</evidence>
<dbReference type="Gramene" id="TraesLAC4D03G02385370.1">
    <property type="protein sequence ID" value="TraesLAC4D03G02385370.1.CDS1"/>
    <property type="gene ID" value="TraesLAC4D03G02385370"/>
</dbReference>
<comment type="subcellular location">
    <subcellularLocation>
        <location evidence="1">Secreted</location>
    </subcellularLocation>
</comment>
<dbReference type="SMART" id="SM00499">
    <property type="entry name" value="AAI"/>
    <property type="match status" value="1"/>
</dbReference>
<evidence type="ECO:0000313" key="6">
    <source>
        <dbReference type="EnsemblPlants" id="TraesCS4D02G065800.1.cds1"/>
    </source>
</evidence>
<reference evidence="6" key="2">
    <citation type="submission" date="2018-10" db="UniProtKB">
        <authorList>
            <consortium name="EnsemblPlants"/>
        </authorList>
    </citation>
    <scope>IDENTIFICATION</scope>
</reference>
<dbReference type="GO" id="GO:0005576">
    <property type="term" value="C:extracellular region"/>
    <property type="evidence" value="ECO:0007669"/>
    <property type="project" value="UniProtKB-SubCell"/>
</dbReference>